<dbReference type="PANTHER" id="PTHR19446">
    <property type="entry name" value="REVERSE TRANSCRIPTASES"/>
    <property type="match status" value="1"/>
</dbReference>
<evidence type="ECO:0000313" key="2">
    <source>
        <dbReference type="Proteomes" id="UP000801492"/>
    </source>
</evidence>
<sequence length="167" mass="18990">MHKRILKVTGTTKRKQLCVFEDRNEELYLDERLESTETANITGLEILKGEVEYALKNTKKTIAVGSDKVSIELIQMINDKNIEVLTDLFNTTYSTGIIPQEWLPSRFIGQTKKANAVEYADHRTICLMSHALKVLHDVEAGVQVNEKRLNNIEYADHTVVISDCIDP</sequence>
<comment type="caution">
    <text evidence="1">The sequence shown here is derived from an EMBL/GenBank/DDBJ whole genome shotgun (WGS) entry which is preliminary data.</text>
</comment>
<name>A0A8K0C6M9_IGNLU</name>
<protein>
    <submittedName>
        <fullName evidence="1">Uncharacterized protein</fullName>
    </submittedName>
</protein>
<keyword evidence="2" id="KW-1185">Reference proteome</keyword>
<dbReference type="Proteomes" id="UP000801492">
    <property type="component" value="Unassembled WGS sequence"/>
</dbReference>
<evidence type="ECO:0000313" key="1">
    <source>
        <dbReference type="EMBL" id="KAF2881945.1"/>
    </source>
</evidence>
<gene>
    <name evidence="1" type="ORF">ILUMI_24227</name>
</gene>
<reference evidence="1" key="1">
    <citation type="submission" date="2019-08" db="EMBL/GenBank/DDBJ databases">
        <title>The genome of the North American firefly Photinus pyralis.</title>
        <authorList>
            <consortium name="Photinus pyralis genome working group"/>
            <person name="Fallon T.R."/>
            <person name="Sander Lower S.E."/>
            <person name="Weng J.-K."/>
        </authorList>
    </citation>
    <scope>NUCLEOTIDE SEQUENCE</scope>
    <source>
        <strain evidence="1">TRF0915ILg1</strain>
        <tissue evidence="1">Whole body</tissue>
    </source>
</reference>
<proteinExistence type="predicted"/>
<organism evidence="1 2">
    <name type="scientific">Ignelater luminosus</name>
    <name type="common">Cucubano</name>
    <name type="synonym">Pyrophorus luminosus</name>
    <dbReference type="NCBI Taxonomy" id="2038154"/>
    <lineage>
        <taxon>Eukaryota</taxon>
        <taxon>Metazoa</taxon>
        <taxon>Ecdysozoa</taxon>
        <taxon>Arthropoda</taxon>
        <taxon>Hexapoda</taxon>
        <taxon>Insecta</taxon>
        <taxon>Pterygota</taxon>
        <taxon>Neoptera</taxon>
        <taxon>Endopterygota</taxon>
        <taxon>Coleoptera</taxon>
        <taxon>Polyphaga</taxon>
        <taxon>Elateriformia</taxon>
        <taxon>Elateroidea</taxon>
        <taxon>Elateridae</taxon>
        <taxon>Agrypninae</taxon>
        <taxon>Pyrophorini</taxon>
        <taxon>Ignelater</taxon>
    </lineage>
</organism>
<dbReference type="OrthoDB" id="6778064at2759"/>
<dbReference type="AlphaFoldDB" id="A0A8K0C6M9"/>
<dbReference type="EMBL" id="VTPC01090678">
    <property type="protein sequence ID" value="KAF2881945.1"/>
    <property type="molecule type" value="Genomic_DNA"/>
</dbReference>
<accession>A0A8K0C6M9</accession>